<sequence>MTLHSQDMFCS</sequence>
<dbReference type="EMBL" id="GBXM01100049">
    <property type="protein sequence ID" value="JAH08528.1"/>
    <property type="molecule type" value="Transcribed_RNA"/>
</dbReference>
<name>A0A0E9PXC4_ANGAN</name>
<reference evidence="1" key="1">
    <citation type="submission" date="2014-11" db="EMBL/GenBank/DDBJ databases">
        <authorList>
            <person name="Amaro Gonzalez C."/>
        </authorList>
    </citation>
    <scope>NUCLEOTIDE SEQUENCE</scope>
</reference>
<protein>
    <submittedName>
        <fullName evidence="1">Uncharacterized protein</fullName>
    </submittedName>
</protein>
<reference evidence="1" key="2">
    <citation type="journal article" date="2015" name="Fish Shellfish Immunol.">
        <title>Early steps in the European eel (Anguilla anguilla)-Vibrio vulnificus interaction in the gills: Role of the RtxA13 toxin.</title>
        <authorList>
            <person name="Callol A."/>
            <person name="Pajuelo D."/>
            <person name="Ebbesson L."/>
            <person name="Teles M."/>
            <person name="MacKenzie S."/>
            <person name="Amaro C."/>
        </authorList>
    </citation>
    <scope>NUCLEOTIDE SEQUENCE</scope>
</reference>
<accession>A0A0E9PXC4</accession>
<proteinExistence type="predicted"/>
<evidence type="ECO:0000313" key="1">
    <source>
        <dbReference type="EMBL" id="JAH08528.1"/>
    </source>
</evidence>
<organism evidence="1">
    <name type="scientific">Anguilla anguilla</name>
    <name type="common">European freshwater eel</name>
    <name type="synonym">Muraena anguilla</name>
    <dbReference type="NCBI Taxonomy" id="7936"/>
    <lineage>
        <taxon>Eukaryota</taxon>
        <taxon>Metazoa</taxon>
        <taxon>Chordata</taxon>
        <taxon>Craniata</taxon>
        <taxon>Vertebrata</taxon>
        <taxon>Euteleostomi</taxon>
        <taxon>Actinopterygii</taxon>
        <taxon>Neopterygii</taxon>
        <taxon>Teleostei</taxon>
        <taxon>Anguilliformes</taxon>
        <taxon>Anguillidae</taxon>
        <taxon>Anguilla</taxon>
    </lineage>
</organism>